<keyword evidence="1" id="KW-1133">Transmembrane helix</keyword>
<dbReference type="Proteomes" id="UP000618754">
    <property type="component" value="Unassembled WGS sequence"/>
</dbReference>
<gene>
    <name evidence="2" type="ORF">IDJ75_01780</name>
</gene>
<sequence>MTSSKKYILLAIAVIIVALAGIGFYNRELIKVYYTDTKERPFKSGDKVYAIKAFSIMNDSTEFLFFRLIKSKTTSERQIIYNGTYITVKTFNKNHSTGLGSFIEREFFWGTGELNGKTTNVIAQLYAVIPDKNLIEHSPTKDTMPAGFEYANDMQYVAAYTTSTKNQFKKF</sequence>
<keyword evidence="3" id="KW-1185">Reference proteome</keyword>
<proteinExistence type="predicted"/>
<evidence type="ECO:0008006" key="4">
    <source>
        <dbReference type="Google" id="ProtNLM"/>
    </source>
</evidence>
<name>A0ABR7X1Z2_9SPHI</name>
<dbReference type="RefSeq" id="WP_191173898.1">
    <property type="nucleotide sequence ID" value="NZ_JACWMW010000001.1"/>
</dbReference>
<evidence type="ECO:0000313" key="3">
    <source>
        <dbReference type="Proteomes" id="UP000618754"/>
    </source>
</evidence>
<organism evidence="2 3">
    <name type="scientific">Mucilaginibacter rigui</name>
    <dbReference type="NCBI Taxonomy" id="534635"/>
    <lineage>
        <taxon>Bacteria</taxon>
        <taxon>Pseudomonadati</taxon>
        <taxon>Bacteroidota</taxon>
        <taxon>Sphingobacteriia</taxon>
        <taxon>Sphingobacteriales</taxon>
        <taxon>Sphingobacteriaceae</taxon>
        <taxon>Mucilaginibacter</taxon>
    </lineage>
</organism>
<accession>A0ABR7X1Z2</accession>
<keyword evidence="1" id="KW-0472">Membrane</keyword>
<evidence type="ECO:0000313" key="2">
    <source>
        <dbReference type="EMBL" id="MBD1383990.1"/>
    </source>
</evidence>
<keyword evidence="1" id="KW-0812">Transmembrane</keyword>
<dbReference type="EMBL" id="JACWMW010000001">
    <property type="protein sequence ID" value="MBD1383990.1"/>
    <property type="molecule type" value="Genomic_DNA"/>
</dbReference>
<comment type="caution">
    <text evidence="2">The sequence shown here is derived from an EMBL/GenBank/DDBJ whole genome shotgun (WGS) entry which is preliminary data.</text>
</comment>
<feature type="transmembrane region" description="Helical" evidence="1">
    <location>
        <begin position="7"/>
        <end position="25"/>
    </location>
</feature>
<evidence type="ECO:0000256" key="1">
    <source>
        <dbReference type="SAM" id="Phobius"/>
    </source>
</evidence>
<protein>
    <recommendedName>
        <fullName evidence="4">DUF4352 domain-containing protein</fullName>
    </recommendedName>
</protein>
<reference evidence="2 3" key="1">
    <citation type="submission" date="2020-09" db="EMBL/GenBank/DDBJ databases">
        <title>Novel species of Mucilaginibacter isolated from a glacier on the Tibetan Plateau.</title>
        <authorList>
            <person name="Liu Q."/>
            <person name="Xin Y.-H."/>
        </authorList>
    </citation>
    <scope>NUCLEOTIDE SEQUENCE [LARGE SCALE GENOMIC DNA]</scope>
    <source>
        <strain evidence="2 3">CGMCC 1.13878</strain>
    </source>
</reference>